<feature type="topological domain" description="Lumenal" evidence="8">
    <location>
        <begin position="708"/>
        <end position="710"/>
    </location>
</feature>
<dbReference type="GO" id="GO:0048309">
    <property type="term" value="P:endoplasmic reticulum inheritance"/>
    <property type="evidence" value="ECO:0007669"/>
    <property type="project" value="EnsemblFungi"/>
</dbReference>
<dbReference type="PANTHER" id="PTHR45923">
    <property type="entry name" value="PROTEIN SEY1"/>
    <property type="match status" value="1"/>
</dbReference>
<feature type="compositionally biased region" description="Polar residues" evidence="9">
    <location>
        <begin position="790"/>
        <end position="799"/>
    </location>
</feature>
<keyword evidence="2 8" id="KW-0547">Nucleotide-binding</keyword>
<evidence type="ECO:0000256" key="7">
    <source>
        <dbReference type="ARBA" id="ARBA00023136"/>
    </source>
</evidence>
<evidence type="ECO:0000256" key="6">
    <source>
        <dbReference type="ARBA" id="ARBA00023134"/>
    </source>
</evidence>
<evidence type="ECO:0000256" key="9">
    <source>
        <dbReference type="SAM" id="MobiDB-lite"/>
    </source>
</evidence>
<dbReference type="GO" id="GO:0005789">
    <property type="term" value="C:endoplasmic reticulum membrane"/>
    <property type="evidence" value="ECO:0007669"/>
    <property type="project" value="UniProtKB-SubCell"/>
</dbReference>
<dbReference type="FunFam" id="3.40.50.300:FF:000727">
    <property type="entry name" value="Protein SEY1 homolog"/>
    <property type="match status" value="1"/>
</dbReference>
<feature type="topological domain" description="Cytoplasmic" evidence="8">
    <location>
        <begin position="1"/>
        <end position="686"/>
    </location>
</feature>
<keyword evidence="6 8" id="KW-0342">GTP-binding</keyword>
<dbReference type="GO" id="GO:0003924">
    <property type="term" value="F:GTPase activity"/>
    <property type="evidence" value="ECO:0007669"/>
    <property type="project" value="UniProtKB-UniRule"/>
</dbReference>
<dbReference type="CDD" id="cd01851">
    <property type="entry name" value="GBP"/>
    <property type="match status" value="1"/>
</dbReference>
<dbReference type="SUPFAM" id="SSF52540">
    <property type="entry name" value="P-loop containing nucleoside triphosphate hydrolases"/>
    <property type="match status" value="1"/>
</dbReference>
<accession>A0A1G4IUU8</accession>
<feature type="compositionally biased region" description="Polar residues" evidence="9">
    <location>
        <begin position="765"/>
        <end position="777"/>
    </location>
</feature>
<feature type="topological domain" description="Cytoplasmic" evidence="8">
    <location>
        <begin position="732"/>
        <end position="799"/>
    </location>
</feature>
<feature type="region of interest" description="Disordered" evidence="9">
    <location>
        <begin position="759"/>
        <end position="799"/>
    </location>
</feature>
<comment type="similarity">
    <text evidence="8">Belongs to the TRAFAC class dynamin-like GTPase superfamily. GB1/RHD3 GTPase family. RHD3 subfamily.</text>
</comment>
<dbReference type="Pfam" id="PF20428">
    <property type="entry name" value="Sey1_3HB"/>
    <property type="match status" value="1"/>
</dbReference>
<name>A0A1G4IUU8_9SACH</name>
<dbReference type="InterPro" id="IPR008803">
    <property type="entry name" value="RHD3/Sey1"/>
</dbReference>
<dbReference type="HAMAP" id="MF_03109">
    <property type="entry name" value="Sey1"/>
    <property type="match status" value="1"/>
</dbReference>
<dbReference type="PANTHER" id="PTHR45923:SF2">
    <property type="entry name" value="PROTEIN SEY1"/>
    <property type="match status" value="1"/>
</dbReference>
<dbReference type="GO" id="GO:0032541">
    <property type="term" value="C:cortical endoplasmic reticulum"/>
    <property type="evidence" value="ECO:0007669"/>
    <property type="project" value="EnsemblFungi"/>
</dbReference>
<evidence type="ECO:0000256" key="3">
    <source>
        <dbReference type="ARBA" id="ARBA00022801"/>
    </source>
</evidence>
<dbReference type="Gene3D" id="3.40.50.300">
    <property type="entry name" value="P-loop containing nucleotide triphosphate hydrolases"/>
    <property type="match status" value="1"/>
</dbReference>
<comment type="subcellular location">
    <subcellularLocation>
        <location evidence="8">Endoplasmic reticulum membrane</location>
        <topology evidence="8">Multi-pass membrane protein</topology>
    </subcellularLocation>
    <text evidence="8">Enriched in the cortical ER. Concentrated in punctae along the ER tubules.</text>
</comment>
<organism evidence="12 13">
    <name type="scientific">Lachancea dasiensis</name>
    <dbReference type="NCBI Taxonomy" id="1072105"/>
    <lineage>
        <taxon>Eukaryota</taxon>
        <taxon>Fungi</taxon>
        <taxon>Dikarya</taxon>
        <taxon>Ascomycota</taxon>
        <taxon>Saccharomycotina</taxon>
        <taxon>Saccharomycetes</taxon>
        <taxon>Saccharomycetales</taxon>
        <taxon>Saccharomycetaceae</taxon>
        <taxon>Lachancea</taxon>
    </lineage>
</organism>
<keyword evidence="5 8" id="KW-1133">Transmembrane helix</keyword>
<dbReference type="EMBL" id="LT598456">
    <property type="protein sequence ID" value="SCU80792.1"/>
    <property type="molecule type" value="Genomic_DNA"/>
</dbReference>
<evidence type="ECO:0000256" key="8">
    <source>
        <dbReference type="HAMAP-Rule" id="MF_03109"/>
    </source>
</evidence>
<dbReference type="OrthoDB" id="1597724at2759"/>
<keyword evidence="3 8" id="KW-0378">Hydrolase</keyword>
<dbReference type="PROSITE" id="PS51715">
    <property type="entry name" value="G_GB1_RHD3"/>
    <property type="match status" value="1"/>
</dbReference>
<evidence type="ECO:0000259" key="11">
    <source>
        <dbReference type="PROSITE" id="PS51715"/>
    </source>
</evidence>
<keyword evidence="4 8" id="KW-0256">Endoplasmic reticulum</keyword>
<evidence type="ECO:0000256" key="4">
    <source>
        <dbReference type="ARBA" id="ARBA00022824"/>
    </source>
</evidence>
<evidence type="ECO:0000256" key="5">
    <source>
        <dbReference type="ARBA" id="ARBA00022989"/>
    </source>
</evidence>
<evidence type="ECO:0000256" key="10">
    <source>
        <dbReference type="SAM" id="Phobius"/>
    </source>
</evidence>
<feature type="domain" description="GB1/RHD3-type G" evidence="11">
    <location>
        <begin position="35"/>
        <end position="264"/>
    </location>
</feature>
<keyword evidence="1 8" id="KW-0812">Transmembrane</keyword>
<dbReference type="InterPro" id="IPR027417">
    <property type="entry name" value="P-loop_NTPase"/>
</dbReference>
<feature type="transmembrane region" description="Helical" evidence="10">
    <location>
        <begin position="711"/>
        <end position="727"/>
    </location>
</feature>
<feature type="binding site" evidence="8">
    <location>
        <begin position="45"/>
        <end position="52"/>
    </location>
    <ligand>
        <name>GTP</name>
        <dbReference type="ChEBI" id="CHEBI:37565"/>
    </ligand>
</feature>
<dbReference type="Pfam" id="PF05879">
    <property type="entry name" value="RHD3_GTPase"/>
    <property type="match status" value="1"/>
</dbReference>
<keyword evidence="13" id="KW-1185">Reference proteome</keyword>
<dbReference type="AlphaFoldDB" id="A0A1G4IUU8"/>
<reference evidence="13" key="1">
    <citation type="submission" date="2016-03" db="EMBL/GenBank/DDBJ databases">
        <authorList>
            <person name="Devillers H."/>
        </authorList>
    </citation>
    <scope>NUCLEOTIDE SEQUENCE [LARGE SCALE GENOMIC DNA]</scope>
</reference>
<dbReference type="InterPro" id="IPR030386">
    <property type="entry name" value="G_GB1_RHD3_dom"/>
</dbReference>
<dbReference type="Proteomes" id="UP000190274">
    <property type="component" value="Chromosome B"/>
</dbReference>
<evidence type="ECO:0000313" key="13">
    <source>
        <dbReference type="Proteomes" id="UP000190274"/>
    </source>
</evidence>
<sequence>MTESHTAIQLIDEAKEFNPAVLDYFRQCISGRDVGLDYHVISVFGSQSSGKSTLLNALFGTQFDTMNAKNKRQQTTKGIWLGHTREVTVANQGKDAIDDLFVLDVEGSDGAERGEDQDFERKAALFAIAVSEILIVNMWEQQVGLYQGNNMALLKTVFEVNLSLFGHRNDHKVLLLFVIRDHVGVTPLDSLRDTLETELQDIWSQLTKPEGCENRCLYDFFDLKFTALGHKVLQPDVFAENLGALGSHFSEKPNSKASYFKSEYHHNLPLDGWTMYAGNCWNQIETNRDLDLPTQQVLVAKFKTEEIAHQALVQFQESYPRQLFGANQRQMLIDTLQSLKSQCLGDYDSFASRYARSVFLETRSGLTKSIEAEFQKTIANHLTAVQEALIANFEKELTAKPKTKSFIEHLTATQSVSSEEFRAYLSELIKLEMVPSLNDEESSFFTSLEQACTLQSQKYLKQTVIRSGKNITTGLKEGVVYLLMHPEKDLWDRVMERFEFVISQSLSRFDVGDGLFDFQTGLSDENNKKVYQQIRSKAWRSLHEIVHENLSDDNIVSTLRERFENKFRFDENDSPRLWKNEEEINTAYRVAKEHAFEVLDVLSLAASSDHVEIIPDVPIKFNDGIDDELDGDGMGEYEDENGIYHQKSFAHILTASQREKVIQKFKREANIAVIEAKRSIIKTTTHIPLYIYALLAVLGWNEFLMIVRNPLFVTLLLIIGVSFYVIHKLNLWRPVMALTNSAVGETKALVKEKLTSWLDGPDLVTPSQSRPEAQSKNSFEEFELQDLNKKPSSGSAKPQ</sequence>
<dbReference type="STRING" id="1266660.A0A1G4IUU8"/>
<keyword evidence="7 8" id="KW-0472">Membrane</keyword>
<dbReference type="GO" id="GO:0016320">
    <property type="term" value="P:endoplasmic reticulum membrane fusion"/>
    <property type="evidence" value="ECO:0007669"/>
    <property type="project" value="EnsemblFungi"/>
</dbReference>
<evidence type="ECO:0000256" key="1">
    <source>
        <dbReference type="ARBA" id="ARBA00022692"/>
    </source>
</evidence>
<proteinExistence type="inferred from homology"/>
<evidence type="ECO:0000313" key="12">
    <source>
        <dbReference type="EMBL" id="SCU80792.1"/>
    </source>
</evidence>
<protein>
    <submittedName>
        <fullName evidence="12">LADA_0B09560g1_1</fullName>
    </submittedName>
</protein>
<dbReference type="GO" id="GO:0005525">
    <property type="term" value="F:GTP binding"/>
    <property type="evidence" value="ECO:0007669"/>
    <property type="project" value="UniProtKB-UniRule"/>
</dbReference>
<gene>
    <name evidence="8" type="primary">SEY1</name>
    <name evidence="12" type="ORF">LADA_0B09560G</name>
</gene>
<evidence type="ECO:0000256" key="2">
    <source>
        <dbReference type="ARBA" id="ARBA00022741"/>
    </source>
</evidence>
<dbReference type="InterPro" id="IPR046758">
    <property type="entry name" value="Sey1/RHD3-like_3HB"/>
</dbReference>